<dbReference type="EMBL" id="CM042885">
    <property type="protein sequence ID" value="KAI4364427.1"/>
    <property type="molecule type" value="Genomic_DNA"/>
</dbReference>
<proteinExistence type="predicted"/>
<reference evidence="2" key="1">
    <citation type="journal article" date="2023" name="Front. Plant Sci.">
        <title>Chromosomal-level genome assembly of Melastoma candidum provides insights into trichome evolution.</title>
        <authorList>
            <person name="Zhong Y."/>
            <person name="Wu W."/>
            <person name="Sun C."/>
            <person name="Zou P."/>
            <person name="Liu Y."/>
            <person name="Dai S."/>
            <person name="Zhou R."/>
        </authorList>
    </citation>
    <scope>NUCLEOTIDE SEQUENCE [LARGE SCALE GENOMIC DNA]</scope>
</reference>
<sequence length="354" mass="40850">MRTRDERFHRWHWELPEIIIIIPFFLPDGSQTISFFFGNVPEELRRFPQFQRPRHPHSIISHLSRALSRSGVYAFKDSEELEAGNRRDDLFDAIKESRAAVVVFSESYADSKWCLDELTKILESRNMGKLTVIPIFYRVPAGEVRLHEKQNAEKGCYQIAMEAMEAKYGRDDEGEVVDKVVKRVLKVCSDVPLHVAKYPVGIGHRVTEIKPLLHLDPHVNDVYFIGIRGLGGVGKTTLSKAICNDIRHEYDAWCFLPNVRETSKFCNGLLSLHEKLLQHFVNQMNLSVSSIDMYTVLIRERLRRKKVLVVLDDVDKLDQFDAMAGSHDWFGDGSRMVITTRDSHVLAHDRIQHI</sequence>
<keyword evidence="2" id="KW-1185">Reference proteome</keyword>
<evidence type="ECO:0000313" key="2">
    <source>
        <dbReference type="Proteomes" id="UP001057402"/>
    </source>
</evidence>
<comment type="caution">
    <text evidence="1">The sequence shown here is derived from an EMBL/GenBank/DDBJ whole genome shotgun (WGS) entry which is preliminary data.</text>
</comment>
<evidence type="ECO:0000313" key="1">
    <source>
        <dbReference type="EMBL" id="KAI4364427.1"/>
    </source>
</evidence>
<protein>
    <submittedName>
        <fullName evidence="1">Uncharacterized protein</fullName>
    </submittedName>
</protein>
<accession>A0ACB9QCM4</accession>
<dbReference type="Proteomes" id="UP001057402">
    <property type="component" value="Chromosome 6"/>
</dbReference>
<organism evidence="1 2">
    <name type="scientific">Melastoma candidum</name>
    <dbReference type="NCBI Taxonomy" id="119954"/>
    <lineage>
        <taxon>Eukaryota</taxon>
        <taxon>Viridiplantae</taxon>
        <taxon>Streptophyta</taxon>
        <taxon>Embryophyta</taxon>
        <taxon>Tracheophyta</taxon>
        <taxon>Spermatophyta</taxon>
        <taxon>Magnoliopsida</taxon>
        <taxon>eudicotyledons</taxon>
        <taxon>Gunneridae</taxon>
        <taxon>Pentapetalae</taxon>
        <taxon>rosids</taxon>
        <taxon>malvids</taxon>
        <taxon>Myrtales</taxon>
        <taxon>Melastomataceae</taxon>
        <taxon>Melastomatoideae</taxon>
        <taxon>Melastomateae</taxon>
        <taxon>Melastoma</taxon>
    </lineage>
</organism>
<name>A0ACB9QCM4_9MYRT</name>
<gene>
    <name evidence="1" type="ORF">MLD38_020520</name>
</gene>